<protein>
    <recommendedName>
        <fullName evidence="7">Thioredoxin domain-containing protein</fullName>
    </recommendedName>
</protein>
<evidence type="ECO:0000256" key="3">
    <source>
        <dbReference type="ARBA" id="ARBA00022968"/>
    </source>
</evidence>
<dbReference type="SUPFAM" id="SSF52833">
    <property type="entry name" value="Thioredoxin-like"/>
    <property type="match status" value="1"/>
</dbReference>
<dbReference type="EMBL" id="DPBP01000009">
    <property type="protein sequence ID" value="HCE16655.1"/>
    <property type="molecule type" value="Genomic_DNA"/>
</dbReference>
<dbReference type="CDD" id="cd02966">
    <property type="entry name" value="TlpA_like_family"/>
    <property type="match status" value="1"/>
</dbReference>
<dbReference type="STRING" id="229919.GCA_001050195_02459"/>
<dbReference type="InterPro" id="IPR036249">
    <property type="entry name" value="Thioredoxin-like_sf"/>
</dbReference>
<evidence type="ECO:0000256" key="2">
    <source>
        <dbReference type="ARBA" id="ARBA00022748"/>
    </source>
</evidence>
<evidence type="ECO:0000256" key="6">
    <source>
        <dbReference type="SAM" id="Phobius"/>
    </source>
</evidence>
<keyword evidence="6" id="KW-0812">Transmembrane</keyword>
<evidence type="ECO:0000256" key="5">
    <source>
        <dbReference type="ARBA" id="ARBA00023284"/>
    </source>
</evidence>
<dbReference type="GO" id="GO:0016209">
    <property type="term" value="F:antioxidant activity"/>
    <property type="evidence" value="ECO:0007669"/>
    <property type="project" value="InterPro"/>
</dbReference>
<keyword evidence="2" id="KW-0201">Cytochrome c-type biogenesis</keyword>
<evidence type="ECO:0000313" key="9">
    <source>
        <dbReference type="Proteomes" id="UP000264141"/>
    </source>
</evidence>
<feature type="transmembrane region" description="Helical" evidence="6">
    <location>
        <begin position="20"/>
        <end position="40"/>
    </location>
</feature>
<dbReference type="AlphaFoldDB" id="A0A3D1JEK9"/>
<dbReference type="GO" id="GO:0016491">
    <property type="term" value="F:oxidoreductase activity"/>
    <property type="evidence" value="ECO:0007669"/>
    <property type="project" value="InterPro"/>
</dbReference>
<dbReference type="InterPro" id="IPR013766">
    <property type="entry name" value="Thioredoxin_domain"/>
</dbReference>
<evidence type="ECO:0000313" key="8">
    <source>
        <dbReference type="EMBL" id="HCE16655.1"/>
    </source>
</evidence>
<keyword evidence="5" id="KW-0676">Redox-active center</keyword>
<dbReference type="Proteomes" id="UP000264141">
    <property type="component" value="Unassembled WGS sequence"/>
</dbReference>
<gene>
    <name evidence="8" type="ORF">DEQ80_02230</name>
</gene>
<organism evidence="8 9">
    <name type="scientific">Anaerolinea thermolimosa</name>
    <dbReference type="NCBI Taxonomy" id="229919"/>
    <lineage>
        <taxon>Bacteria</taxon>
        <taxon>Bacillati</taxon>
        <taxon>Chloroflexota</taxon>
        <taxon>Anaerolineae</taxon>
        <taxon>Anaerolineales</taxon>
        <taxon>Anaerolineaceae</taxon>
        <taxon>Anaerolinea</taxon>
    </lineage>
</organism>
<evidence type="ECO:0000259" key="7">
    <source>
        <dbReference type="PROSITE" id="PS51352"/>
    </source>
</evidence>
<dbReference type="PANTHER" id="PTHR42852">
    <property type="entry name" value="THIOL:DISULFIDE INTERCHANGE PROTEIN DSBE"/>
    <property type="match status" value="1"/>
</dbReference>
<keyword evidence="6" id="KW-1133">Transmembrane helix</keyword>
<dbReference type="GO" id="GO:0030313">
    <property type="term" value="C:cell envelope"/>
    <property type="evidence" value="ECO:0007669"/>
    <property type="project" value="UniProtKB-SubCell"/>
</dbReference>
<keyword evidence="6" id="KW-0472">Membrane</keyword>
<dbReference type="Pfam" id="PF00578">
    <property type="entry name" value="AhpC-TSA"/>
    <property type="match status" value="1"/>
</dbReference>
<accession>A0A3D1JEK9</accession>
<comment type="caution">
    <text evidence="8">The sequence shown here is derived from an EMBL/GenBank/DDBJ whole genome shotgun (WGS) entry which is preliminary data.</text>
</comment>
<evidence type="ECO:0000256" key="1">
    <source>
        <dbReference type="ARBA" id="ARBA00004196"/>
    </source>
</evidence>
<feature type="domain" description="Thioredoxin" evidence="7">
    <location>
        <begin position="48"/>
        <end position="188"/>
    </location>
</feature>
<keyword evidence="4" id="KW-1015">Disulfide bond</keyword>
<dbReference type="PROSITE" id="PS51352">
    <property type="entry name" value="THIOREDOXIN_2"/>
    <property type="match status" value="1"/>
</dbReference>
<sequence>MDRGEVMGVSETTPRRLPTVVIVLAFVLLLGFLALIAWGLRRSMSGPISVGDRVPDIQMTTFDGQTIHSRDLAGKVIVVNFWASWCKPCEQEARELEEAYQYFKDSGKVAFLGLAYVDTEPNSRAYLEKFGITYPNGPDLRTTVSQMFRIRGVPETYIIGSDGRLAAVKIGPFQSTQEIIQTIQPLIH</sequence>
<name>A0A3D1JEK9_9CHLR</name>
<evidence type="ECO:0000256" key="4">
    <source>
        <dbReference type="ARBA" id="ARBA00023157"/>
    </source>
</evidence>
<dbReference type="InterPro" id="IPR000866">
    <property type="entry name" value="AhpC/TSA"/>
</dbReference>
<proteinExistence type="predicted"/>
<dbReference type="InterPro" id="IPR050553">
    <property type="entry name" value="Thioredoxin_ResA/DsbE_sf"/>
</dbReference>
<keyword evidence="3" id="KW-0735">Signal-anchor</keyword>
<comment type="subcellular location">
    <subcellularLocation>
        <location evidence="1">Cell envelope</location>
    </subcellularLocation>
</comment>
<dbReference type="GO" id="GO:0017004">
    <property type="term" value="P:cytochrome complex assembly"/>
    <property type="evidence" value="ECO:0007669"/>
    <property type="project" value="UniProtKB-KW"/>
</dbReference>
<dbReference type="Gene3D" id="3.40.30.10">
    <property type="entry name" value="Glutaredoxin"/>
    <property type="match status" value="1"/>
</dbReference>
<reference evidence="8 9" key="1">
    <citation type="journal article" date="2018" name="Nat. Biotechnol.">
        <title>A standardized bacterial taxonomy based on genome phylogeny substantially revises the tree of life.</title>
        <authorList>
            <person name="Parks D.H."/>
            <person name="Chuvochina M."/>
            <person name="Waite D.W."/>
            <person name="Rinke C."/>
            <person name="Skarshewski A."/>
            <person name="Chaumeil P.A."/>
            <person name="Hugenholtz P."/>
        </authorList>
    </citation>
    <scope>NUCLEOTIDE SEQUENCE [LARGE SCALE GENOMIC DNA]</scope>
    <source>
        <strain evidence="8">UBA8781</strain>
    </source>
</reference>
<dbReference type="PANTHER" id="PTHR42852:SF6">
    <property type="entry name" value="THIOL:DISULFIDE INTERCHANGE PROTEIN DSBE"/>
    <property type="match status" value="1"/>
</dbReference>